<organism evidence="2 3">
    <name type="scientific">Platanthera zijinensis</name>
    <dbReference type="NCBI Taxonomy" id="2320716"/>
    <lineage>
        <taxon>Eukaryota</taxon>
        <taxon>Viridiplantae</taxon>
        <taxon>Streptophyta</taxon>
        <taxon>Embryophyta</taxon>
        <taxon>Tracheophyta</taxon>
        <taxon>Spermatophyta</taxon>
        <taxon>Magnoliopsida</taxon>
        <taxon>Liliopsida</taxon>
        <taxon>Asparagales</taxon>
        <taxon>Orchidaceae</taxon>
        <taxon>Orchidoideae</taxon>
        <taxon>Orchideae</taxon>
        <taxon>Orchidinae</taxon>
        <taxon>Platanthera</taxon>
    </lineage>
</organism>
<name>A0AAP0BE18_9ASPA</name>
<accession>A0AAP0BE18</accession>
<dbReference type="AlphaFoldDB" id="A0AAP0BE18"/>
<feature type="region of interest" description="Disordered" evidence="1">
    <location>
        <begin position="93"/>
        <end position="115"/>
    </location>
</feature>
<protein>
    <submittedName>
        <fullName evidence="2">Uncharacterized protein</fullName>
    </submittedName>
</protein>
<evidence type="ECO:0000256" key="1">
    <source>
        <dbReference type="SAM" id="MobiDB-lite"/>
    </source>
</evidence>
<evidence type="ECO:0000313" key="2">
    <source>
        <dbReference type="EMBL" id="KAK8936572.1"/>
    </source>
</evidence>
<comment type="caution">
    <text evidence="2">The sequence shown here is derived from an EMBL/GenBank/DDBJ whole genome shotgun (WGS) entry which is preliminary data.</text>
</comment>
<evidence type="ECO:0000313" key="3">
    <source>
        <dbReference type="Proteomes" id="UP001418222"/>
    </source>
</evidence>
<reference evidence="2 3" key="1">
    <citation type="journal article" date="2022" name="Nat. Plants">
        <title>Genomes of leafy and leafless Platanthera orchids illuminate the evolution of mycoheterotrophy.</title>
        <authorList>
            <person name="Li M.H."/>
            <person name="Liu K.W."/>
            <person name="Li Z."/>
            <person name="Lu H.C."/>
            <person name="Ye Q.L."/>
            <person name="Zhang D."/>
            <person name="Wang J.Y."/>
            <person name="Li Y.F."/>
            <person name="Zhong Z.M."/>
            <person name="Liu X."/>
            <person name="Yu X."/>
            <person name="Liu D.K."/>
            <person name="Tu X.D."/>
            <person name="Liu B."/>
            <person name="Hao Y."/>
            <person name="Liao X.Y."/>
            <person name="Jiang Y.T."/>
            <person name="Sun W.H."/>
            <person name="Chen J."/>
            <person name="Chen Y.Q."/>
            <person name="Ai Y."/>
            <person name="Zhai J.W."/>
            <person name="Wu S.S."/>
            <person name="Zhou Z."/>
            <person name="Hsiao Y.Y."/>
            <person name="Wu W.L."/>
            <person name="Chen Y.Y."/>
            <person name="Lin Y.F."/>
            <person name="Hsu J.L."/>
            <person name="Li C.Y."/>
            <person name="Wang Z.W."/>
            <person name="Zhao X."/>
            <person name="Zhong W.Y."/>
            <person name="Ma X.K."/>
            <person name="Ma L."/>
            <person name="Huang J."/>
            <person name="Chen G.Z."/>
            <person name="Huang M.Z."/>
            <person name="Huang L."/>
            <person name="Peng D.H."/>
            <person name="Luo Y.B."/>
            <person name="Zou S.Q."/>
            <person name="Chen S.P."/>
            <person name="Lan S."/>
            <person name="Tsai W.C."/>
            <person name="Van de Peer Y."/>
            <person name="Liu Z.J."/>
        </authorList>
    </citation>
    <scope>NUCLEOTIDE SEQUENCE [LARGE SCALE GENOMIC DNA]</scope>
    <source>
        <strain evidence="2">Lor287</strain>
    </source>
</reference>
<gene>
    <name evidence="2" type="ORF">KSP39_PZI012708</name>
</gene>
<keyword evidence="3" id="KW-1185">Reference proteome</keyword>
<dbReference type="Proteomes" id="UP001418222">
    <property type="component" value="Unassembled WGS sequence"/>
</dbReference>
<dbReference type="EMBL" id="JBBWWQ010000010">
    <property type="protein sequence ID" value="KAK8936572.1"/>
    <property type="molecule type" value="Genomic_DNA"/>
</dbReference>
<sequence>MLKGMFAAALAAGESLFRSSELFFNCLGQLLMKSFSKIWSCFAALQKSPLPQLQLPQNSFLSHRFWKSNGFFSWNMLRGRTAFLRRFRAPDGLPPAIPSPRRPFSGDSERTSAQNTQTLCSFSKLLPRDLF</sequence>
<proteinExistence type="predicted"/>